<dbReference type="STRING" id="112090.W4GII5"/>
<protein>
    <submittedName>
        <fullName evidence="1">Uncharacterized protein</fullName>
    </submittedName>
</protein>
<accession>W4GII5</accession>
<gene>
    <name evidence="1" type="ORF">H257_07594</name>
</gene>
<proteinExistence type="predicted"/>
<evidence type="ECO:0000313" key="1">
    <source>
        <dbReference type="EMBL" id="ETV78753.1"/>
    </source>
</evidence>
<dbReference type="AlphaFoldDB" id="W4GII5"/>
<organism evidence="1">
    <name type="scientific">Aphanomyces astaci</name>
    <name type="common">Crayfish plague agent</name>
    <dbReference type="NCBI Taxonomy" id="112090"/>
    <lineage>
        <taxon>Eukaryota</taxon>
        <taxon>Sar</taxon>
        <taxon>Stramenopiles</taxon>
        <taxon>Oomycota</taxon>
        <taxon>Saprolegniomycetes</taxon>
        <taxon>Saprolegniales</taxon>
        <taxon>Verrucalvaceae</taxon>
        <taxon>Aphanomyces</taxon>
    </lineage>
</organism>
<reference evidence="1" key="1">
    <citation type="submission" date="2013-12" db="EMBL/GenBank/DDBJ databases">
        <title>The Genome Sequence of Aphanomyces astaci APO3.</title>
        <authorList>
            <consortium name="The Broad Institute Genomics Platform"/>
            <person name="Russ C."/>
            <person name="Tyler B."/>
            <person name="van West P."/>
            <person name="Dieguez-Uribeondo J."/>
            <person name="Young S.K."/>
            <person name="Zeng Q."/>
            <person name="Gargeya S."/>
            <person name="Fitzgerald M."/>
            <person name="Abouelleil A."/>
            <person name="Alvarado L."/>
            <person name="Chapman S.B."/>
            <person name="Gainer-Dewar J."/>
            <person name="Goldberg J."/>
            <person name="Griggs A."/>
            <person name="Gujja S."/>
            <person name="Hansen M."/>
            <person name="Howarth C."/>
            <person name="Imamovic A."/>
            <person name="Ireland A."/>
            <person name="Larimer J."/>
            <person name="McCowan C."/>
            <person name="Murphy C."/>
            <person name="Pearson M."/>
            <person name="Poon T.W."/>
            <person name="Priest M."/>
            <person name="Roberts A."/>
            <person name="Saif S."/>
            <person name="Shea T."/>
            <person name="Sykes S."/>
            <person name="Wortman J."/>
            <person name="Nusbaum C."/>
            <person name="Birren B."/>
        </authorList>
    </citation>
    <scope>NUCLEOTIDE SEQUENCE [LARGE SCALE GENOMIC DNA]</scope>
    <source>
        <strain evidence="1">APO3</strain>
    </source>
</reference>
<dbReference type="RefSeq" id="XP_009831472.1">
    <property type="nucleotide sequence ID" value="XM_009833170.1"/>
</dbReference>
<dbReference type="OrthoDB" id="61797at2759"/>
<dbReference type="EMBL" id="KI913129">
    <property type="protein sequence ID" value="ETV78753.1"/>
    <property type="molecule type" value="Genomic_DNA"/>
</dbReference>
<dbReference type="GeneID" id="20809590"/>
<name>W4GII5_APHAT</name>
<dbReference type="VEuPathDB" id="FungiDB:H257_07594"/>
<sequence>MSIVGKENKTMNQLLMEGEWNIYYVSALYKFQQDREALTTDAMDLVVFLRTADDRDLKPHQGVSVSVRSNDDMAVFSIQEQVAGTGGASGQLVGAFVYYTPQGHEGVPSLCAPQLLLLQGNESLVKKVCGWVQHRYQCVVALQSLRIRSICMEQFAQSLFLHIATESGDGHSNAVHAPLKLTLRREGDVKVVRSITISIPFHDILAKHELERERRDTLVEQDHMIRSLCLPYFSQLSEDLESYCLAAVSSDDCELDNRGIFRILRTDRVSELLSDLVDIFTAQDITIPETPETTL</sequence>